<keyword evidence="6" id="KW-0472">Membrane</keyword>
<evidence type="ECO:0000313" key="10">
    <source>
        <dbReference type="EMBL" id="MBL0422539.1"/>
    </source>
</evidence>
<dbReference type="Proteomes" id="UP000613011">
    <property type="component" value="Unassembled WGS sequence"/>
</dbReference>
<protein>
    <submittedName>
        <fullName evidence="10">TolC family protein</fullName>
    </submittedName>
</protein>
<dbReference type="InterPro" id="IPR051906">
    <property type="entry name" value="TolC-like"/>
</dbReference>
<evidence type="ECO:0000256" key="7">
    <source>
        <dbReference type="ARBA" id="ARBA00023237"/>
    </source>
</evidence>
<gene>
    <name evidence="10" type="ORF">JI739_19490</name>
</gene>
<dbReference type="Pfam" id="PF02321">
    <property type="entry name" value="OEP"/>
    <property type="match status" value="1"/>
</dbReference>
<reference evidence="10" key="1">
    <citation type="submission" date="2021-01" db="EMBL/GenBank/DDBJ databases">
        <title>Ramlibacter sp. strain AW1 16S ribosomal RNA gene Genome sequencing and assembly.</title>
        <authorList>
            <person name="Kang M."/>
        </authorList>
    </citation>
    <scope>NUCLEOTIDE SEQUENCE</scope>
    <source>
        <strain evidence="10">AW1</strain>
    </source>
</reference>
<sequence>MFLSFPRPRQAVLFGMFALACSVWAQPQPTLREAVEAAWELSPQARSLLSRQAELNARARAAGAFLAGPPALSLSHRAGRGQASGARETEAEISAPLWQPRLRTATNFQIDADRQLLATQIDATKLKLAAEARELAAAVALAQVERDAAERKLAEAAALAADVERRVRAGDTARIDLLRAQGAVREAEAMRVVAEGALARAMSSWQGLTGLGQVAALPEAPVPATTHPLVSAAEAQWNAARAGLRVADADRRDPMEVGVGIVRERPGPGAADENAIQVSLRIPFGGDIRNGARIAAARAELDAAEAELDAARRLVEADRQAANAELAAAQRAHQLALERERLAREAQELVATSHRLGESDLPTRLRADAERFEAELARAKAALEARRAITRLNQSNGSVQ</sequence>
<keyword evidence="11" id="KW-1185">Reference proteome</keyword>
<evidence type="ECO:0000313" key="11">
    <source>
        <dbReference type="Proteomes" id="UP000613011"/>
    </source>
</evidence>
<dbReference type="EMBL" id="JAEQNA010000008">
    <property type="protein sequence ID" value="MBL0422539.1"/>
    <property type="molecule type" value="Genomic_DNA"/>
</dbReference>
<keyword evidence="3" id="KW-0813">Transport</keyword>
<evidence type="ECO:0000256" key="4">
    <source>
        <dbReference type="ARBA" id="ARBA00022452"/>
    </source>
</evidence>
<proteinExistence type="inferred from homology"/>
<dbReference type="GO" id="GO:0015562">
    <property type="term" value="F:efflux transmembrane transporter activity"/>
    <property type="evidence" value="ECO:0007669"/>
    <property type="project" value="InterPro"/>
</dbReference>
<dbReference type="SUPFAM" id="SSF56954">
    <property type="entry name" value="Outer membrane efflux proteins (OEP)"/>
    <property type="match status" value="1"/>
</dbReference>
<dbReference type="Gene3D" id="1.20.1600.10">
    <property type="entry name" value="Outer membrane efflux proteins (OEP)"/>
    <property type="match status" value="1"/>
</dbReference>
<name>A0A937D3D0_9BURK</name>
<keyword evidence="9" id="KW-0732">Signal</keyword>
<keyword evidence="7" id="KW-0998">Cell outer membrane</keyword>
<feature type="coiled-coil region" evidence="8">
    <location>
        <begin position="132"/>
        <end position="166"/>
    </location>
</feature>
<dbReference type="GO" id="GO:0015288">
    <property type="term" value="F:porin activity"/>
    <property type="evidence" value="ECO:0007669"/>
    <property type="project" value="TreeGrafter"/>
</dbReference>
<feature type="coiled-coil region" evidence="8">
    <location>
        <begin position="294"/>
        <end position="389"/>
    </location>
</feature>
<evidence type="ECO:0000256" key="5">
    <source>
        <dbReference type="ARBA" id="ARBA00022692"/>
    </source>
</evidence>
<comment type="similarity">
    <text evidence="2">Belongs to the outer membrane factor (OMF) (TC 1.B.17) family.</text>
</comment>
<feature type="chain" id="PRO_5037947630" evidence="9">
    <location>
        <begin position="26"/>
        <end position="400"/>
    </location>
</feature>
<accession>A0A937D3D0</accession>
<evidence type="ECO:0000256" key="3">
    <source>
        <dbReference type="ARBA" id="ARBA00022448"/>
    </source>
</evidence>
<evidence type="ECO:0000256" key="8">
    <source>
        <dbReference type="SAM" id="Coils"/>
    </source>
</evidence>
<dbReference type="InterPro" id="IPR003423">
    <property type="entry name" value="OMP_efflux"/>
</dbReference>
<organism evidence="10 11">
    <name type="scientific">Ramlibacter aurantiacus</name>
    <dbReference type="NCBI Taxonomy" id="2801330"/>
    <lineage>
        <taxon>Bacteria</taxon>
        <taxon>Pseudomonadati</taxon>
        <taxon>Pseudomonadota</taxon>
        <taxon>Betaproteobacteria</taxon>
        <taxon>Burkholderiales</taxon>
        <taxon>Comamonadaceae</taxon>
        <taxon>Ramlibacter</taxon>
    </lineage>
</organism>
<dbReference type="PANTHER" id="PTHR30026">
    <property type="entry name" value="OUTER MEMBRANE PROTEIN TOLC"/>
    <property type="match status" value="1"/>
</dbReference>
<evidence type="ECO:0000256" key="2">
    <source>
        <dbReference type="ARBA" id="ARBA00007613"/>
    </source>
</evidence>
<evidence type="ECO:0000256" key="6">
    <source>
        <dbReference type="ARBA" id="ARBA00023136"/>
    </source>
</evidence>
<keyword evidence="5" id="KW-0812">Transmembrane</keyword>
<evidence type="ECO:0000256" key="1">
    <source>
        <dbReference type="ARBA" id="ARBA00004442"/>
    </source>
</evidence>
<dbReference type="GO" id="GO:0009279">
    <property type="term" value="C:cell outer membrane"/>
    <property type="evidence" value="ECO:0007669"/>
    <property type="project" value="UniProtKB-SubCell"/>
</dbReference>
<dbReference type="PROSITE" id="PS51257">
    <property type="entry name" value="PROKAR_LIPOPROTEIN"/>
    <property type="match status" value="1"/>
</dbReference>
<comment type="subcellular location">
    <subcellularLocation>
        <location evidence="1">Cell outer membrane</location>
    </subcellularLocation>
</comment>
<dbReference type="AlphaFoldDB" id="A0A937D3D0"/>
<dbReference type="PANTHER" id="PTHR30026:SF20">
    <property type="entry name" value="OUTER MEMBRANE PROTEIN TOLC"/>
    <property type="match status" value="1"/>
</dbReference>
<feature type="signal peptide" evidence="9">
    <location>
        <begin position="1"/>
        <end position="25"/>
    </location>
</feature>
<dbReference type="GO" id="GO:1990281">
    <property type="term" value="C:efflux pump complex"/>
    <property type="evidence" value="ECO:0007669"/>
    <property type="project" value="TreeGrafter"/>
</dbReference>
<keyword evidence="4" id="KW-1134">Transmembrane beta strand</keyword>
<evidence type="ECO:0000256" key="9">
    <source>
        <dbReference type="SAM" id="SignalP"/>
    </source>
</evidence>
<comment type="caution">
    <text evidence="10">The sequence shown here is derived from an EMBL/GenBank/DDBJ whole genome shotgun (WGS) entry which is preliminary data.</text>
</comment>
<dbReference type="RefSeq" id="WP_201685605.1">
    <property type="nucleotide sequence ID" value="NZ_JAEQNA010000008.1"/>
</dbReference>
<keyword evidence="8" id="KW-0175">Coiled coil</keyword>